<evidence type="ECO:0000313" key="1">
    <source>
        <dbReference type="EMBL" id="PHK00830.1"/>
    </source>
</evidence>
<comment type="caution">
    <text evidence="1">The sequence shown here is derived from an EMBL/GenBank/DDBJ whole genome shotgun (WGS) entry which is preliminary data.</text>
</comment>
<accession>A0A9Q6EJI4</accession>
<dbReference type="Gene3D" id="2.40.10.180">
    <property type="entry name" value="Phage tail proteins"/>
    <property type="match status" value="1"/>
</dbReference>
<gene>
    <name evidence="1" type="ORF">VF08_23425</name>
</gene>
<sequence length="89" mass="9623">MGEPFTFQPVNGQAGSKYGIFRDAYTGVDTDGVSIATVEPTIGVRLSDFSQAPRRMDICIIRGVTYRVLRSEPDGDGGSMLYLEKTGVS</sequence>
<protein>
    <submittedName>
        <fullName evidence="1">Uncharacterized protein</fullName>
    </submittedName>
</protein>
<dbReference type="AlphaFoldDB" id="A0A9Q6EJI4"/>
<organism evidence="1 2">
    <name type="scientific">Nostoc linckia z8</name>
    <dbReference type="NCBI Taxonomy" id="1628746"/>
    <lineage>
        <taxon>Bacteria</taxon>
        <taxon>Bacillati</taxon>
        <taxon>Cyanobacteriota</taxon>
        <taxon>Cyanophyceae</taxon>
        <taxon>Nostocales</taxon>
        <taxon>Nostocaceae</taxon>
        <taxon>Nostoc</taxon>
    </lineage>
</organism>
<dbReference type="Proteomes" id="UP000222310">
    <property type="component" value="Unassembled WGS sequence"/>
</dbReference>
<name>A0A9Q6EJI4_NOSLI</name>
<evidence type="ECO:0000313" key="2">
    <source>
        <dbReference type="Proteomes" id="UP000222310"/>
    </source>
</evidence>
<reference evidence="1 2" key="1">
    <citation type="submission" date="2015-02" db="EMBL/GenBank/DDBJ databases">
        <title>Nostoc linckia genome annotation.</title>
        <authorList>
            <person name="Zhou Z."/>
        </authorList>
    </citation>
    <scope>NUCLEOTIDE SEQUENCE [LARGE SCALE GENOMIC DNA]</scope>
    <source>
        <strain evidence="2">z8</strain>
    </source>
</reference>
<dbReference type="GO" id="GO:0019068">
    <property type="term" value="P:virion assembly"/>
    <property type="evidence" value="ECO:0007669"/>
    <property type="project" value="InterPro"/>
</dbReference>
<dbReference type="Pfam" id="PF05354">
    <property type="entry name" value="Phage_attach"/>
    <property type="match status" value="1"/>
</dbReference>
<dbReference type="EMBL" id="LAHD01000078">
    <property type="protein sequence ID" value="PHK00830.1"/>
    <property type="molecule type" value="Genomic_DNA"/>
</dbReference>
<proteinExistence type="predicted"/>
<dbReference type="InterPro" id="IPR008018">
    <property type="entry name" value="Phage_tail_attach_FII"/>
</dbReference>
<dbReference type="InterPro" id="IPR053734">
    <property type="entry name" value="Phage_Head-Tail_Connect_sf"/>
</dbReference>